<dbReference type="InParanoid" id="A0A2K2C1L6"/>
<name>A0A2K2C1L6_POPTR</name>
<evidence type="ECO:0000256" key="1">
    <source>
        <dbReference type="ARBA" id="ARBA00004370"/>
    </source>
</evidence>
<dbReference type="PANTHER" id="PTHR31234:SF4">
    <property type="entry name" value="EXPRESSED PROTEIN"/>
    <property type="match status" value="1"/>
</dbReference>
<dbReference type="InterPro" id="IPR044839">
    <property type="entry name" value="NDR1-like"/>
</dbReference>
<protein>
    <recommendedName>
        <fullName evidence="7">Late embryogenesis abundant protein LEA-2 subgroup domain-containing protein</fullName>
    </recommendedName>
</protein>
<reference evidence="5 6" key="1">
    <citation type="journal article" date="2006" name="Science">
        <title>The genome of black cottonwood, Populus trichocarpa (Torr. &amp; Gray).</title>
        <authorList>
            <person name="Tuskan G.A."/>
            <person name="Difazio S."/>
            <person name="Jansson S."/>
            <person name="Bohlmann J."/>
            <person name="Grigoriev I."/>
            <person name="Hellsten U."/>
            <person name="Putnam N."/>
            <person name="Ralph S."/>
            <person name="Rombauts S."/>
            <person name="Salamov A."/>
            <person name="Schein J."/>
            <person name="Sterck L."/>
            <person name="Aerts A."/>
            <person name="Bhalerao R.R."/>
            <person name="Bhalerao R.P."/>
            <person name="Blaudez D."/>
            <person name="Boerjan W."/>
            <person name="Brun A."/>
            <person name="Brunner A."/>
            <person name="Busov V."/>
            <person name="Campbell M."/>
            <person name="Carlson J."/>
            <person name="Chalot M."/>
            <person name="Chapman J."/>
            <person name="Chen G.L."/>
            <person name="Cooper D."/>
            <person name="Coutinho P.M."/>
            <person name="Couturier J."/>
            <person name="Covert S."/>
            <person name="Cronk Q."/>
            <person name="Cunningham R."/>
            <person name="Davis J."/>
            <person name="Degroeve S."/>
            <person name="Dejardin A."/>
            <person name="Depamphilis C."/>
            <person name="Detter J."/>
            <person name="Dirks B."/>
            <person name="Dubchak I."/>
            <person name="Duplessis S."/>
            <person name="Ehlting J."/>
            <person name="Ellis B."/>
            <person name="Gendler K."/>
            <person name="Goodstein D."/>
            <person name="Gribskov M."/>
            <person name="Grimwood J."/>
            <person name="Groover A."/>
            <person name="Gunter L."/>
            <person name="Hamberger B."/>
            <person name="Heinze B."/>
            <person name="Helariutta Y."/>
            <person name="Henrissat B."/>
            <person name="Holligan D."/>
            <person name="Holt R."/>
            <person name="Huang W."/>
            <person name="Islam-Faridi N."/>
            <person name="Jones S."/>
            <person name="Jones-Rhoades M."/>
            <person name="Jorgensen R."/>
            <person name="Joshi C."/>
            <person name="Kangasjarvi J."/>
            <person name="Karlsson J."/>
            <person name="Kelleher C."/>
            <person name="Kirkpatrick R."/>
            <person name="Kirst M."/>
            <person name="Kohler A."/>
            <person name="Kalluri U."/>
            <person name="Larimer F."/>
            <person name="Leebens-Mack J."/>
            <person name="Leple J.C."/>
            <person name="Locascio P."/>
            <person name="Lou Y."/>
            <person name="Lucas S."/>
            <person name="Martin F."/>
            <person name="Montanini B."/>
            <person name="Napoli C."/>
            <person name="Nelson D.R."/>
            <person name="Nelson C."/>
            <person name="Nieminen K."/>
            <person name="Nilsson O."/>
            <person name="Pereda V."/>
            <person name="Peter G."/>
            <person name="Philippe R."/>
            <person name="Pilate G."/>
            <person name="Poliakov A."/>
            <person name="Razumovskaya J."/>
            <person name="Richardson P."/>
            <person name="Rinaldi C."/>
            <person name="Ritland K."/>
            <person name="Rouze P."/>
            <person name="Ryaboy D."/>
            <person name="Schmutz J."/>
            <person name="Schrader J."/>
            <person name="Segerman B."/>
            <person name="Shin H."/>
            <person name="Siddiqui A."/>
            <person name="Sterky F."/>
            <person name="Terry A."/>
            <person name="Tsai C.J."/>
            <person name="Uberbacher E."/>
            <person name="Unneberg P."/>
            <person name="Vahala J."/>
            <person name="Wall K."/>
            <person name="Wessler S."/>
            <person name="Yang G."/>
            <person name="Yin T."/>
            <person name="Douglas C."/>
            <person name="Marra M."/>
            <person name="Sandberg G."/>
            <person name="Van de Peer Y."/>
            <person name="Rokhsar D."/>
        </authorList>
    </citation>
    <scope>NUCLEOTIDE SEQUENCE [LARGE SCALE GENOMIC DNA]</scope>
    <source>
        <strain evidence="6">cv. Nisqually</strain>
    </source>
</reference>
<keyword evidence="2 4" id="KW-0472">Membrane</keyword>
<keyword evidence="6" id="KW-1185">Reference proteome</keyword>
<gene>
    <name evidence="5" type="ORF">POPTR_001G218200</name>
</gene>
<dbReference type="GO" id="GO:0016020">
    <property type="term" value="C:membrane"/>
    <property type="evidence" value="ECO:0007669"/>
    <property type="project" value="UniProtKB-SubCell"/>
</dbReference>
<sequence length="225" mass="25106">MDKSVSKSSQPSGGNGLPTSSSNGRKLNKKLIYLCSIVMAFLFFLGIAAFVFLFLLHKNPKATNENIANFRVDSILVSRFKLSSSKITASWDIRLSVQNPSTASVLYQTFYTWIQYKQERLTNVTNIAPFQVRGNNWTAENGKLVAKSVQADEKVIKDMATEMANGSVHFNIGLYAGYWIGNEEAKRVWRAVEAHCSDLKIGFSSHDNVGKLIGEPIECIITKTW</sequence>
<keyword evidence="4" id="KW-0812">Transmembrane</keyword>
<evidence type="ECO:0000313" key="5">
    <source>
        <dbReference type="EMBL" id="PNT55928.1"/>
    </source>
</evidence>
<dbReference type="PANTHER" id="PTHR31234">
    <property type="entry name" value="LATE EMBRYOGENESIS ABUNDANT (LEA) HYDROXYPROLINE-RICH GLYCOPROTEIN FAMILY"/>
    <property type="match status" value="1"/>
</dbReference>
<evidence type="ECO:0000256" key="2">
    <source>
        <dbReference type="ARBA" id="ARBA00023136"/>
    </source>
</evidence>
<evidence type="ECO:0000256" key="4">
    <source>
        <dbReference type="SAM" id="Phobius"/>
    </source>
</evidence>
<dbReference type="AlphaFoldDB" id="A0A2K2C1L6"/>
<evidence type="ECO:0000313" key="6">
    <source>
        <dbReference type="Proteomes" id="UP000006729"/>
    </source>
</evidence>
<dbReference type="Proteomes" id="UP000006729">
    <property type="component" value="Chromosome 1"/>
</dbReference>
<organism evidence="5 6">
    <name type="scientific">Populus trichocarpa</name>
    <name type="common">Western balsam poplar</name>
    <name type="synonym">Populus balsamifera subsp. trichocarpa</name>
    <dbReference type="NCBI Taxonomy" id="3694"/>
    <lineage>
        <taxon>Eukaryota</taxon>
        <taxon>Viridiplantae</taxon>
        <taxon>Streptophyta</taxon>
        <taxon>Embryophyta</taxon>
        <taxon>Tracheophyta</taxon>
        <taxon>Spermatophyta</taxon>
        <taxon>Magnoliopsida</taxon>
        <taxon>eudicotyledons</taxon>
        <taxon>Gunneridae</taxon>
        <taxon>Pentapetalae</taxon>
        <taxon>rosids</taxon>
        <taxon>fabids</taxon>
        <taxon>Malpighiales</taxon>
        <taxon>Salicaceae</taxon>
        <taxon>Saliceae</taxon>
        <taxon>Populus</taxon>
    </lineage>
</organism>
<feature type="region of interest" description="Disordered" evidence="3">
    <location>
        <begin position="1"/>
        <end position="22"/>
    </location>
</feature>
<accession>A0A2K2C1L6</accession>
<feature type="transmembrane region" description="Helical" evidence="4">
    <location>
        <begin position="31"/>
        <end position="56"/>
    </location>
</feature>
<dbReference type="GO" id="GO:0098542">
    <property type="term" value="P:defense response to other organism"/>
    <property type="evidence" value="ECO:0007669"/>
    <property type="project" value="InterPro"/>
</dbReference>
<keyword evidence="4" id="KW-1133">Transmembrane helix</keyword>
<proteinExistence type="predicted"/>
<comment type="subcellular location">
    <subcellularLocation>
        <location evidence="1">Membrane</location>
    </subcellularLocation>
</comment>
<evidence type="ECO:0008006" key="7">
    <source>
        <dbReference type="Google" id="ProtNLM"/>
    </source>
</evidence>
<dbReference type="EMBL" id="CM009290">
    <property type="protein sequence ID" value="PNT55928.1"/>
    <property type="molecule type" value="Genomic_DNA"/>
</dbReference>
<evidence type="ECO:0000256" key="3">
    <source>
        <dbReference type="SAM" id="MobiDB-lite"/>
    </source>
</evidence>